<dbReference type="GO" id="GO:0004751">
    <property type="term" value="F:ribose-5-phosphate isomerase activity"/>
    <property type="evidence" value="ECO:0007669"/>
    <property type="project" value="UniProtKB-EC"/>
</dbReference>
<comment type="caution">
    <text evidence="9">The sequence shown here is derived from an EMBL/GenBank/DDBJ whole genome shotgun (WGS) entry which is preliminary data.</text>
</comment>
<evidence type="ECO:0000256" key="4">
    <source>
        <dbReference type="ARBA" id="ARBA00011959"/>
    </source>
</evidence>
<dbReference type="Gene3D" id="3.40.50.1360">
    <property type="match status" value="1"/>
</dbReference>
<dbReference type="NCBIfam" id="TIGR00021">
    <property type="entry name" value="rpiA"/>
    <property type="match status" value="1"/>
</dbReference>
<dbReference type="Proteomes" id="UP000769528">
    <property type="component" value="Unassembled WGS sequence"/>
</dbReference>
<dbReference type="InterPro" id="IPR004788">
    <property type="entry name" value="Ribose5P_isomerase_type_A"/>
</dbReference>
<keyword evidence="6" id="KW-0413">Isomerase</keyword>
<name>A0A9P8PU44_9ASCO</name>
<dbReference type="EC" id="5.3.1.6" evidence="4"/>
<evidence type="ECO:0000256" key="3">
    <source>
        <dbReference type="ARBA" id="ARBA00008088"/>
    </source>
</evidence>
<dbReference type="PANTHER" id="PTHR11934:SF0">
    <property type="entry name" value="RIBOSE-5-PHOSPHATE ISOMERASE"/>
    <property type="match status" value="1"/>
</dbReference>
<keyword evidence="10" id="KW-1185">Reference proteome</keyword>
<protein>
    <recommendedName>
        <fullName evidence="5">Ribose-5-phosphate isomerase</fullName>
        <ecNumber evidence="4">5.3.1.6</ecNumber>
    </recommendedName>
    <alternativeName>
        <fullName evidence="8">D-ribose-5-phosphate ketol-isomerase</fullName>
    </alternativeName>
    <alternativeName>
        <fullName evidence="7">Phosphoriboisomerase</fullName>
    </alternativeName>
</protein>
<dbReference type="FunFam" id="3.40.50.1360:FF:000014">
    <property type="entry name" value="Ribose 5-phosphate isomerase"/>
    <property type="match status" value="1"/>
</dbReference>
<dbReference type="PANTHER" id="PTHR11934">
    <property type="entry name" value="RIBOSE-5-PHOSPHATE ISOMERASE"/>
    <property type="match status" value="1"/>
</dbReference>
<dbReference type="SUPFAM" id="SSF75445">
    <property type="entry name" value="D-ribose-5-phosphate isomerase (RpiA), lid domain"/>
    <property type="match status" value="1"/>
</dbReference>
<dbReference type="Pfam" id="PF06026">
    <property type="entry name" value="Rib_5-P_isom_A"/>
    <property type="match status" value="1"/>
</dbReference>
<dbReference type="FunFam" id="3.30.70.260:FF:000018">
    <property type="entry name" value="Ribose-5-phosphate isomerase A"/>
    <property type="match status" value="1"/>
</dbReference>
<dbReference type="GO" id="GO:0009052">
    <property type="term" value="P:pentose-phosphate shunt, non-oxidative branch"/>
    <property type="evidence" value="ECO:0007669"/>
    <property type="project" value="InterPro"/>
</dbReference>
<evidence type="ECO:0000256" key="6">
    <source>
        <dbReference type="ARBA" id="ARBA00023235"/>
    </source>
</evidence>
<organism evidence="9 10">
    <name type="scientific">Wickerhamomyces mucosus</name>
    <dbReference type="NCBI Taxonomy" id="1378264"/>
    <lineage>
        <taxon>Eukaryota</taxon>
        <taxon>Fungi</taxon>
        <taxon>Dikarya</taxon>
        <taxon>Ascomycota</taxon>
        <taxon>Saccharomycotina</taxon>
        <taxon>Saccharomycetes</taxon>
        <taxon>Phaffomycetales</taxon>
        <taxon>Wickerhamomycetaceae</taxon>
        <taxon>Wickerhamomyces</taxon>
    </lineage>
</organism>
<evidence type="ECO:0000256" key="7">
    <source>
        <dbReference type="ARBA" id="ARBA00029734"/>
    </source>
</evidence>
<evidence type="ECO:0000256" key="1">
    <source>
        <dbReference type="ARBA" id="ARBA00001713"/>
    </source>
</evidence>
<sequence length="273" mass="30109">MLLRLFGSKLLSFQRSFTKMPLIPYSQLTPLSDPTEESKRLSAYKAVDENFPDTPKVIGIGSGSTVIYVAERIGQLDNKRDFICIPTGFQSKNLILDNGLLLGSIEQYPELDITFDGADEIDSNLNAIKGGGACLFQEKLVAYSSKKFVLVADHRKKSSDLGKKWIKGIPIEVVPSAYVYVENKLKEYGAETITLRQGGSAKAGPIITDNNNFLIDAHFGIVSNPRELHLKLKNTLGIVETGIFTDHAKRAYFGEKDGSVTFRTIEGDSVLEI</sequence>
<dbReference type="SUPFAM" id="SSF100950">
    <property type="entry name" value="NagB/RpiA/CoA transferase-like"/>
    <property type="match status" value="1"/>
</dbReference>
<comment type="catalytic activity">
    <reaction evidence="1">
        <text>aldehydo-D-ribose 5-phosphate = D-ribulose 5-phosphate</text>
        <dbReference type="Rhea" id="RHEA:14657"/>
        <dbReference type="ChEBI" id="CHEBI:58121"/>
        <dbReference type="ChEBI" id="CHEBI:58273"/>
        <dbReference type="EC" id="5.3.1.6"/>
    </reaction>
</comment>
<reference evidence="9" key="1">
    <citation type="journal article" date="2021" name="Open Biol.">
        <title>Shared evolutionary footprints suggest mitochondrial oxidative damage underlies multiple complex I losses in fungi.</title>
        <authorList>
            <person name="Schikora-Tamarit M.A."/>
            <person name="Marcet-Houben M."/>
            <person name="Nosek J."/>
            <person name="Gabaldon T."/>
        </authorList>
    </citation>
    <scope>NUCLEOTIDE SEQUENCE</scope>
    <source>
        <strain evidence="9">CBS6341</strain>
    </source>
</reference>
<evidence type="ECO:0000256" key="8">
    <source>
        <dbReference type="ARBA" id="ARBA00032273"/>
    </source>
</evidence>
<evidence type="ECO:0000313" key="9">
    <source>
        <dbReference type="EMBL" id="KAH3677622.1"/>
    </source>
</evidence>
<dbReference type="Gene3D" id="3.30.70.260">
    <property type="match status" value="1"/>
</dbReference>
<dbReference type="OrthoDB" id="1555531at2759"/>
<comment type="pathway">
    <text evidence="2">Carbohydrate degradation; pentose phosphate pathway; D-ribose 5-phosphate from D-ribulose 5-phosphate (non-oxidative stage): step 1/1.</text>
</comment>
<accession>A0A9P8PU44</accession>
<dbReference type="GO" id="GO:0006014">
    <property type="term" value="P:D-ribose metabolic process"/>
    <property type="evidence" value="ECO:0007669"/>
    <property type="project" value="TreeGrafter"/>
</dbReference>
<dbReference type="EMBL" id="JAEUBF010000506">
    <property type="protein sequence ID" value="KAH3677622.1"/>
    <property type="molecule type" value="Genomic_DNA"/>
</dbReference>
<evidence type="ECO:0000313" key="10">
    <source>
        <dbReference type="Proteomes" id="UP000769528"/>
    </source>
</evidence>
<dbReference type="InterPro" id="IPR037171">
    <property type="entry name" value="NagB/RpiA_transferase-like"/>
</dbReference>
<dbReference type="GO" id="GO:0005737">
    <property type="term" value="C:cytoplasm"/>
    <property type="evidence" value="ECO:0007669"/>
    <property type="project" value="TreeGrafter"/>
</dbReference>
<dbReference type="NCBIfam" id="NF001924">
    <property type="entry name" value="PRK00702.1"/>
    <property type="match status" value="1"/>
</dbReference>
<evidence type="ECO:0000256" key="5">
    <source>
        <dbReference type="ARBA" id="ARBA00019150"/>
    </source>
</evidence>
<reference evidence="9" key="2">
    <citation type="submission" date="2021-01" db="EMBL/GenBank/DDBJ databases">
        <authorList>
            <person name="Schikora-Tamarit M.A."/>
        </authorList>
    </citation>
    <scope>NUCLEOTIDE SEQUENCE</scope>
    <source>
        <strain evidence="9">CBS6341</strain>
    </source>
</reference>
<gene>
    <name evidence="9" type="ORF">WICMUC_001725</name>
</gene>
<evidence type="ECO:0000256" key="2">
    <source>
        <dbReference type="ARBA" id="ARBA00004988"/>
    </source>
</evidence>
<proteinExistence type="inferred from homology"/>
<comment type="similarity">
    <text evidence="3">Belongs to the ribose 5-phosphate isomerase family.</text>
</comment>
<dbReference type="CDD" id="cd01398">
    <property type="entry name" value="RPI_A"/>
    <property type="match status" value="1"/>
</dbReference>
<dbReference type="AlphaFoldDB" id="A0A9P8PU44"/>